<name>A0A174W503_9FIRM</name>
<gene>
    <name evidence="1" type="ORF">ERS852569_03726</name>
</gene>
<organism evidence="1 2">
    <name type="scientific">Blautia obeum</name>
    <dbReference type="NCBI Taxonomy" id="40520"/>
    <lineage>
        <taxon>Bacteria</taxon>
        <taxon>Bacillati</taxon>
        <taxon>Bacillota</taxon>
        <taxon>Clostridia</taxon>
        <taxon>Lachnospirales</taxon>
        <taxon>Lachnospiraceae</taxon>
        <taxon>Blautia</taxon>
    </lineage>
</organism>
<dbReference type="EMBL" id="CZBP01000046">
    <property type="protein sequence ID" value="CUQ40786.1"/>
    <property type="molecule type" value="Genomic_DNA"/>
</dbReference>
<proteinExistence type="predicted"/>
<dbReference type="Proteomes" id="UP000095762">
    <property type="component" value="Unassembled WGS sequence"/>
</dbReference>
<evidence type="ECO:0000313" key="1">
    <source>
        <dbReference type="EMBL" id="CUQ40786.1"/>
    </source>
</evidence>
<dbReference type="RefSeq" id="WP_055060650.1">
    <property type="nucleotide sequence ID" value="NZ_CZBP01000046.1"/>
</dbReference>
<accession>A0A174W503</accession>
<protein>
    <submittedName>
        <fullName evidence="1">Uncharacterized protein</fullName>
    </submittedName>
</protein>
<sequence length="176" mass="20383">MVNLKVLNAIVNAKQAAITENVYNVICEEADTKYRFNLEKIVKAMLLAIRTEDINSDKVQNARNILLSLLTDGDENELTQRIYTCYFASVPCMTTEKTAKEVTDWWYCVTNFPKQENEVFDSDKVIRTAINAPNRLTKRMSKQYYRKALCIAWSDTYMNNNDSDPADAWTAYYTEQ</sequence>
<reference evidence="1 2" key="1">
    <citation type="submission" date="2015-09" db="EMBL/GenBank/DDBJ databases">
        <authorList>
            <consortium name="Pathogen Informatics"/>
        </authorList>
    </citation>
    <scope>NUCLEOTIDE SEQUENCE [LARGE SCALE GENOMIC DNA]</scope>
    <source>
        <strain evidence="1 2">2789STDY5834957</strain>
    </source>
</reference>
<dbReference type="AlphaFoldDB" id="A0A174W503"/>
<evidence type="ECO:0000313" key="2">
    <source>
        <dbReference type="Proteomes" id="UP000095762"/>
    </source>
</evidence>